<organism evidence="1 2">
    <name type="scientific">Rhabditophanes sp. KR3021</name>
    <dbReference type="NCBI Taxonomy" id="114890"/>
    <lineage>
        <taxon>Eukaryota</taxon>
        <taxon>Metazoa</taxon>
        <taxon>Ecdysozoa</taxon>
        <taxon>Nematoda</taxon>
        <taxon>Chromadorea</taxon>
        <taxon>Rhabditida</taxon>
        <taxon>Tylenchina</taxon>
        <taxon>Panagrolaimomorpha</taxon>
        <taxon>Strongyloidoidea</taxon>
        <taxon>Alloionematidae</taxon>
        <taxon>Rhabditophanes</taxon>
    </lineage>
</organism>
<evidence type="ECO:0000313" key="2">
    <source>
        <dbReference type="WBParaSite" id="RSKR_0000886800.1"/>
    </source>
</evidence>
<dbReference type="Proteomes" id="UP000095286">
    <property type="component" value="Unplaced"/>
</dbReference>
<accession>A0AC35U9U6</accession>
<dbReference type="WBParaSite" id="RSKR_0000886800.1">
    <property type="protein sequence ID" value="RSKR_0000886800.1"/>
    <property type="gene ID" value="RSKR_0000886800"/>
</dbReference>
<protein>
    <submittedName>
        <fullName evidence="2">SSD domain-containing protein</fullName>
    </submittedName>
</protein>
<proteinExistence type="predicted"/>
<reference evidence="2" key="1">
    <citation type="submission" date="2016-11" db="UniProtKB">
        <authorList>
            <consortium name="WormBaseParasite"/>
        </authorList>
    </citation>
    <scope>IDENTIFICATION</scope>
    <source>
        <strain evidence="2">KR3021</strain>
    </source>
</reference>
<name>A0AC35U9U6_9BILA</name>
<evidence type="ECO:0000313" key="1">
    <source>
        <dbReference type="Proteomes" id="UP000095286"/>
    </source>
</evidence>
<sequence>MNITYPLYRTRFSSEPIDISKTLGGVSVTPSGTVKSAKAWLLIYQLRQQSPSLDHLSTDFQSKITQLIYSAQPAPNLTIHHYHSTSFDQELDEGNKRIAPKFTLTITILIVFSILCTFTVNWTYLKDQDGNKVKGWLVVDWRASKPILGICGVVYTLMAIVTAIGILLFFDVTFVDMCVVMPFLSLTIGIDDTFLLLASWHETNRTLPYQKRMEDAIKHAGVSIGITSLTDSLAFLIGSLAPLPAVIYFCYYSSVAILFIFIYSMTFFLACLSLQGKLEEEARHCLVPSITTESFRTKENDASSIFSILLTKGYSSKKVAPLNNMWYQKFFQNYYSKFITTGIVQFCGLIIYLAYIYITITGIQQIKIGFDITNIVQDDSPVKTFFEQKKKLFSDDDTMIDVAILRAPNLAVKGERELFFSFLNQIEGTFCSAGRNTTDFWFFGYKEYFKSLGFGGEDIWEKVINDANNFGKNLKPFFMSNDKYNYDVLFKKGTTEIVSFRLSTQLKVLKNDAEIIECTKTIRNICSKYKDSLVPFTYTLLWNLSDQFEVIWPQTMQDLYISICVMIIVSLLFIPQPFCALAIAATIGSIGFGVLGWMTWWDVNLDATSMITIAMSVGFSVDFAAHATYSFISCKREGKTPEEQLSDSLAQIGWPISQGSISVLLGISMLATVKTYVVETCFKTVFLVILFGMLHALFFLPIILLNLTKLFNLFSSHKHIISPA</sequence>